<organism evidence="3 4">
    <name type="scientific">Elysia chlorotica</name>
    <name type="common">Eastern emerald elysia</name>
    <name type="synonym">Sea slug</name>
    <dbReference type="NCBI Taxonomy" id="188477"/>
    <lineage>
        <taxon>Eukaryota</taxon>
        <taxon>Metazoa</taxon>
        <taxon>Spiralia</taxon>
        <taxon>Lophotrochozoa</taxon>
        <taxon>Mollusca</taxon>
        <taxon>Gastropoda</taxon>
        <taxon>Heterobranchia</taxon>
        <taxon>Euthyneura</taxon>
        <taxon>Panpulmonata</taxon>
        <taxon>Sacoglossa</taxon>
        <taxon>Placobranchoidea</taxon>
        <taxon>Plakobranchidae</taxon>
        <taxon>Elysia</taxon>
    </lineage>
</organism>
<dbReference type="InterPro" id="IPR001806">
    <property type="entry name" value="Small_GTPase"/>
</dbReference>
<dbReference type="Gene3D" id="3.40.50.300">
    <property type="entry name" value="P-loop containing nucleotide triphosphate hydrolases"/>
    <property type="match status" value="1"/>
</dbReference>
<dbReference type="GO" id="GO:0005525">
    <property type="term" value="F:GTP binding"/>
    <property type="evidence" value="ECO:0007669"/>
    <property type="project" value="UniProtKB-KW"/>
</dbReference>
<dbReference type="SMART" id="SM00173">
    <property type="entry name" value="RAS"/>
    <property type="match status" value="1"/>
</dbReference>
<keyword evidence="1" id="KW-0547">Nucleotide-binding</keyword>
<protein>
    <submittedName>
        <fullName evidence="3">Uncharacterized protein</fullName>
    </submittedName>
</protein>
<evidence type="ECO:0000313" key="3">
    <source>
        <dbReference type="EMBL" id="RUS81907.1"/>
    </source>
</evidence>
<accession>A0A433TJY0</accession>
<evidence type="ECO:0000256" key="2">
    <source>
        <dbReference type="ARBA" id="ARBA00023134"/>
    </source>
</evidence>
<keyword evidence="2" id="KW-0342">GTP-binding</keyword>
<name>A0A433TJY0_ELYCH</name>
<dbReference type="NCBIfam" id="TIGR00231">
    <property type="entry name" value="small_GTP"/>
    <property type="match status" value="1"/>
</dbReference>
<dbReference type="InterPro" id="IPR050227">
    <property type="entry name" value="Rab"/>
</dbReference>
<evidence type="ECO:0000313" key="4">
    <source>
        <dbReference type="Proteomes" id="UP000271974"/>
    </source>
</evidence>
<sequence length="236" mass="27426">MEWRPSKAKSMKLCLFGDVGVGKTSLAHRFVTGMFSNRYIPTYHARHHNKYLDSPDGDIYIQMWDTSGANHFRSMEPDLLRDLDGAVLLYDVTHLPSFFSVQRFWLKWVKALAPADLRLVLVGNKVDRSASRQVTEQLGYKERWSFAQDNWFKNVFVRLRPLLVESISVYCERLRQKSWYPRTVSVRHSVKLICARAQNDLNGNWLMWMLAISRENTAKSGKNVEMVFLEAGYIAS</sequence>
<evidence type="ECO:0000256" key="1">
    <source>
        <dbReference type="ARBA" id="ARBA00022741"/>
    </source>
</evidence>
<dbReference type="PANTHER" id="PTHR47977">
    <property type="entry name" value="RAS-RELATED PROTEIN RAB"/>
    <property type="match status" value="1"/>
</dbReference>
<dbReference type="STRING" id="188477.A0A433TJY0"/>
<dbReference type="SMART" id="SM00175">
    <property type="entry name" value="RAB"/>
    <property type="match status" value="1"/>
</dbReference>
<gene>
    <name evidence="3" type="ORF">EGW08_010334</name>
</gene>
<dbReference type="Pfam" id="PF00071">
    <property type="entry name" value="Ras"/>
    <property type="match status" value="1"/>
</dbReference>
<dbReference type="AlphaFoldDB" id="A0A433TJY0"/>
<dbReference type="OrthoDB" id="6141534at2759"/>
<dbReference type="CDD" id="cd00154">
    <property type="entry name" value="Rab"/>
    <property type="match status" value="1"/>
</dbReference>
<dbReference type="PROSITE" id="PS51419">
    <property type="entry name" value="RAB"/>
    <property type="match status" value="1"/>
</dbReference>
<dbReference type="InterPro" id="IPR005225">
    <property type="entry name" value="Small_GTP-bd"/>
</dbReference>
<dbReference type="SUPFAM" id="SSF52540">
    <property type="entry name" value="P-loop containing nucleoside triphosphate hydrolases"/>
    <property type="match status" value="1"/>
</dbReference>
<keyword evidence="4" id="KW-1185">Reference proteome</keyword>
<proteinExistence type="predicted"/>
<reference evidence="3 4" key="1">
    <citation type="submission" date="2019-01" db="EMBL/GenBank/DDBJ databases">
        <title>A draft genome assembly of the solar-powered sea slug Elysia chlorotica.</title>
        <authorList>
            <person name="Cai H."/>
            <person name="Li Q."/>
            <person name="Fang X."/>
            <person name="Li J."/>
            <person name="Curtis N.E."/>
            <person name="Altenburger A."/>
            <person name="Shibata T."/>
            <person name="Feng M."/>
            <person name="Maeda T."/>
            <person name="Schwartz J.A."/>
            <person name="Shigenobu S."/>
            <person name="Lundholm N."/>
            <person name="Nishiyama T."/>
            <person name="Yang H."/>
            <person name="Hasebe M."/>
            <person name="Li S."/>
            <person name="Pierce S.K."/>
            <person name="Wang J."/>
        </authorList>
    </citation>
    <scope>NUCLEOTIDE SEQUENCE [LARGE SCALE GENOMIC DNA]</scope>
    <source>
        <strain evidence="3">EC2010</strain>
        <tissue evidence="3">Whole organism of an adult</tissue>
    </source>
</reference>
<dbReference type="InterPro" id="IPR027417">
    <property type="entry name" value="P-loop_NTPase"/>
</dbReference>
<dbReference type="SMART" id="SM00174">
    <property type="entry name" value="RHO"/>
    <property type="match status" value="1"/>
</dbReference>
<dbReference type="EMBL" id="RQTK01000315">
    <property type="protein sequence ID" value="RUS81907.1"/>
    <property type="molecule type" value="Genomic_DNA"/>
</dbReference>
<dbReference type="PROSITE" id="PS51421">
    <property type="entry name" value="RAS"/>
    <property type="match status" value="1"/>
</dbReference>
<dbReference type="PRINTS" id="PR00449">
    <property type="entry name" value="RASTRNSFRMNG"/>
</dbReference>
<dbReference type="Proteomes" id="UP000271974">
    <property type="component" value="Unassembled WGS sequence"/>
</dbReference>
<comment type="caution">
    <text evidence="3">The sequence shown here is derived from an EMBL/GenBank/DDBJ whole genome shotgun (WGS) entry which is preliminary data.</text>
</comment>
<dbReference type="GO" id="GO:0003924">
    <property type="term" value="F:GTPase activity"/>
    <property type="evidence" value="ECO:0007669"/>
    <property type="project" value="InterPro"/>
</dbReference>